<proteinExistence type="inferred from homology"/>
<feature type="DNA-binding region" description="H-T-H motif" evidence="6">
    <location>
        <begin position="191"/>
        <end position="210"/>
    </location>
</feature>
<evidence type="ECO:0000256" key="3">
    <source>
        <dbReference type="ARBA" id="ARBA00023082"/>
    </source>
</evidence>
<dbReference type="GO" id="GO:0006352">
    <property type="term" value="P:DNA-templated transcription initiation"/>
    <property type="evidence" value="ECO:0007669"/>
    <property type="project" value="UniProtKB-UniRule"/>
</dbReference>
<feature type="short sequence motif" description="Polymerase core binding" evidence="6">
    <location>
        <begin position="50"/>
        <end position="63"/>
    </location>
</feature>
<evidence type="ECO:0000256" key="4">
    <source>
        <dbReference type="ARBA" id="ARBA00023125"/>
    </source>
</evidence>
<dbReference type="NCBIfam" id="TIGR02895">
    <property type="entry name" value="spore_sigI"/>
    <property type="match status" value="1"/>
</dbReference>
<dbReference type="EMBL" id="WSFT01000040">
    <property type="protein sequence ID" value="MBS4539080.1"/>
    <property type="molecule type" value="Genomic_DNA"/>
</dbReference>
<accession>A0A942UWY3</accession>
<evidence type="ECO:0000313" key="8">
    <source>
        <dbReference type="EMBL" id="MBS4539080.1"/>
    </source>
</evidence>
<dbReference type="Proteomes" id="UP000724672">
    <property type="component" value="Unassembled WGS sequence"/>
</dbReference>
<evidence type="ECO:0000313" key="9">
    <source>
        <dbReference type="Proteomes" id="UP000724672"/>
    </source>
</evidence>
<feature type="domain" description="RNA polymerase sigma-70 region 2" evidence="7">
    <location>
        <begin position="24"/>
        <end position="94"/>
    </location>
</feature>
<evidence type="ECO:0000256" key="1">
    <source>
        <dbReference type="ARBA" id="ARBA00022490"/>
    </source>
</evidence>
<comment type="similarity">
    <text evidence="6">Belongs to the sigma-70 factor family. SigI subfamily.</text>
</comment>
<keyword evidence="1 6" id="KW-0963">Cytoplasm</keyword>
<keyword evidence="6" id="KW-0346">Stress response</keyword>
<keyword evidence="9" id="KW-1185">Reference proteome</keyword>
<dbReference type="PIRSF" id="PIRSF038953">
    <property type="entry name" value="SigI"/>
    <property type="match status" value="1"/>
</dbReference>
<dbReference type="InterPro" id="IPR014284">
    <property type="entry name" value="RNA_pol_sigma-70_dom"/>
</dbReference>
<keyword evidence="2 6" id="KW-0805">Transcription regulation</keyword>
<evidence type="ECO:0000256" key="6">
    <source>
        <dbReference type="HAMAP-Rule" id="MF_02064"/>
    </source>
</evidence>
<dbReference type="GO" id="GO:0003677">
    <property type="term" value="F:DNA binding"/>
    <property type="evidence" value="ECO:0007669"/>
    <property type="project" value="UniProtKB-UniRule"/>
</dbReference>
<comment type="activity regulation">
    <text evidence="6">Negatively regulated by the anti-sigma-I factor RsgI.</text>
</comment>
<protein>
    <recommendedName>
        <fullName evidence="6">RNA polymerase sigma factor SigI</fullName>
    </recommendedName>
</protein>
<keyword evidence="3 6" id="KW-0731">Sigma factor</keyword>
<dbReference type="Pfam" id="PF04542">
    <property type="entry name" value="Sigma70_r2"/>
    <property type="match status" value="1"/>
</dbReference>
<evidence type="ECO:0000259" key="7">
    <source>
        <dbReference type="Pfam" id="PF04542"/>
    </source>
</evidence>
<dbReference type="HAMAP" id="MF_02064">
    <property type="entry name" value="Sigma70_SigI"/>
    <property type="match status" value="1"/>
</dbReference>
<reference evidence="8" key="1">
    <citation type="submission" date="2019-12" db="EMBL/GenBank/DDBJ databases">
        <title>Clostridiaceae gen. nov. sp. nov., isolated from sediment in Xinjiang, China.</title>
        <authorList>
            <person name="Zhang R."/>
        </authorList>
    </citation>
    <scope>NUCLEOTIDE SEQUENCE</scope>
    <source>
        <strain evidence="8">D2Q-11</strain>
    </source>
</reference>
<dbReference type="InterPro" id="IPR013325">
    <property type="entry name" value="RNA_pol_sigma_r2"/>
</dbReference>
<dbReference type="GO" id="GO:0016987">
    <property type="term" value="F:sigma factor activity"/>
    <property type="evidence" value="ECO:0007669"/>
    <property type="project" value="UniProtKB-UniRule"/>
</dbReference>
<organism evidence="8 9">
    <name type="scientific">Anaeromonas frigoriresistens</name>
    <dbReference type="NCBI Taxonomy" id="2683708"/>
    <lineage>
        <taxon>Bacteria</taxon>
        <taxon>Bacillati</taxon>
        <taxon>Bacillota</taxon>
        <taxon>Tissierellia</taxon>
        <taxon>Tissierellales</taxon>
        <taxon>Thermohalobacteraceae</taxon>
        <taxon>Anaeromonas</taxon>
    </lineage>
</organism>
<dbReference type="NCBIfam" id="TIGR02937">
    <property type="entry name" value="sigma70-ECF"/>
    <property type="match status" value="1"/>
</dbReference>
<comment type="subunit">
    <text evidence="6">Interacts with RsgI.</text>
</comment>
<comment type="caution">
    <text evidence="8">The sequence shown here is derived from an EMBL/GenBank/DDBJ whole genome shotgun (WGS) entry which is preliminary data.</text>
</comment>
<keyword evidence="4 6" id="KW-0238">DNA-binding</keyword>
<sequence length="255" mass="30296">MIFKRNLEDRVEDAKKEEEELNKLIDEYKPFIASTAQQRVGRYLRYGQDDELTIGMLAFKEAIEGYDREKGKFLTFAKRVIQLRLIDYYRKNKRINKEILLKEDDEKEISSNIQDKEAIHSFKLIEENRLRKEEILEYKEELLTWGIKFEDLVKASPSHKKLRELYNEIAMIIINNTSIMGKLNRTKRLPIKDIQDIKKIHRKKLERGRIYIISAVIVLRGDYVYIREYINGGDSNESSSYGGNGRKINSINQRW</sequence>
<comment type="subcellular location">
    <subcellularLocation>
        <location evidence="6">Cytoplasm</location>
    </subcellularLocation>
</comment>
<dbReference type="SUPFAM" id="SSF88946">
    <property type="entry name" value="Sigma2 domain of RNA polymerase sigma factors"/>
    <property type="match status" value="1"/>
</dbReference>
<evidence type="ECO:0000256" key="5">
    <source>
        <dbReference type="ARBA" id="ARBA00023163"/>
    </source>
</evidence>
<comment type="function">
    <text evidence="6">Sigma factors are initiation factors that promote the attachment of RNA polymerase to specific initiation sites and are then released.</text>
</comment>
<dbReference type="GO" id="GO:0005737">
    <property type="term" value="C:cytoplasm"/>
    <property type="evidence" value="ECO:0007669"/>
    <property type="project" value="UniProtKB-SubCell"/>
</dbReference>
<dbReference type="RefSeq" id="WP_203367001.1">
    <property type="nucleotide sequence ID" value="NZ_WSFT01000040.1"/>
</dbReference>
<dbReference type="InterPro" id="IPR014244">
    <property type="entry name" value="RNA_pol_sigma-I"/>
</dbReference>
<gene>
    <name evidence="6 8" type="primary">sigI</name>
    <name evidence="8" type="ORF">GOQ27_11445</name>
</gene>
<dbReference type="Gene3D" id="1.10.1740.10">
    <property type="match status" value="1"/>
</dbReference>
<name>A0A942UWY3_9FIRM</name>
<keyword evidence="5 6" id="KW-0804">Transcription</keyword>
<evidence type="ECO:0000256" key="2">
    <source>
        <dbReference type="ARBA" id="ARBA00023015"/>
    </source>
</evidence>
<dbReference type="AlphaFoldDB" id="A0A942UWY3"/>
<dbReference type="InterPro" id="IPR007627">
    <property type="entry name" value="RNA_pol_sigma70_r2"/>
</dbReference>